<dbReference type="HOGENOM" id="CLU_621535_0_0_1"/>
<dbReference type="OrthoDB" id="8123082at2759"/>
<dbReference type="AlphaFoldDB" id="B4GTM7"/>
<evidence type="ECO:0000259" key="2">
    <source>
        <dbReference type="Pfam" id="PF25121"/>
    </source>
</evidence>
<feature type="region of interest" description="Disordered" evidence="1">
    <location>
        <begin position="109"/>
        <end position="140"/>
    </location>
</feature>
<name>B4GTM7_DROPE</name>
<feature type="compositionally biased region" description="Acidic residues" evidence="1">
    <location>
        <begin position="109"/>
        <end position="124"/>
    </location>
</feature>
<dbReference type="PANTHER" id="PTHR12202">
    <property type="entry name" value="ESF1 HOMOLOG"/>
    <property type="match status" value="1"/>
</dbReference>
<dbReference type="PANTHER" id="PTHR12202:SF0">
    <property type="entry name" value="ESF1 HOMOLOG"/>
    <property type="match status" value="1"/>
</dbReference>
<feature type="compositionally biased region" description="Basic and acidic residues" evidence="1">
    <location>
        <begin position="318"/>
        <end position="350"/>
    </location>
</feature>
<dbReference type="InterPro" id="IPR056750">
    <property type="entry name" value="RRM_ESF1"/>
</dbReference>
<feature type="compositionally biased region" description="Polar residues" evidence="1">
    <location>
        <begin position="20"/>
        <end position="36"/>
    </location>
</feature>
<feature type="compositionally biased region" description="Basic residues" evidence="1">
    <location>
        <begin position="1"/>
        <end position="12"/>
    </location>
</feature>
<accession>B4GTM7</accession>
<dbReference type="STRING" id="7234.B4GTM7"/>
<dbReference type="EMBL" id="CH479190">
    <property type="protein sequence ID" value="EDW25897.1"/>
    <property type="molecule type" value="Genomic_DNA"/>
</dbReference>
<dbReference type="GO" id="GO:0003723">
    <property type="term" value="F:RNA binding"/>
    <property type="evidence" value="ECO:0007669"/>
    <property type="project" value="TreeGrafter"/>
</dbReference>
<evidence type="ECO:0000256" key="1">
    <source>
        <dbReference type="SAM" id="MobiDB-lite"/>
    </source>
</evidence>
<feature type="region of interest" description="Disordered" evidence="1">
    <location>
        <begin position="1"/>
        <end position="37"/>
    </location>
</feature>
<feature type="region of interest" description="Disordered" evidence="1">
    <location>
        <begin position="412"/>
        <end position="441"/>
    </location>
</feature>
<keyword evidence="4" id="KW-1185">Reference proteome</keyword>
<organism evidence="4">
    <name type="scientific">Drosophila persimilis</name>
    <name type="common">Fruit fly</name>
    <dbReference type="NCBI Taxonomy" id="7234"/>
    <lineage>
        <taxon>Eukaryota</taxon>
        <taxon>Metazoa</taxon>
        <taxon>Ecdysozoa</taxon>
        <taxon>Arthropoda</taxon>
        <taxon>Hexapoda</taxon>
        <taxon>Insecta</taxon>
        <taxon>Pterygota</taxon>
        <taxon>Neoptera</taxon>
        <taxon>Endopterygota</taxon>
        <taxon>Diptera</taxon>
        <taxon>Brachycera</taxon>
        <taxon>Muscomorpha</taxon>
        <taxon>Ephydroidea</taxon>
        <taxon>Drosophilidae</taxon>
        <taxon>Drosophila</taxon>
        <taxon>Sophophora</taxon>
    </lineage>
</organism>
<protein>
    <submittedName>
        <fullName evidence="3">GL14244</fullName>
    </submittedName>
</protein>
<dbReference type="InterPro" id="IPR039754">
    <property type="entry name" value="Esf1"/>
</dbReference>
<evidence type="ECO:0000313" key="3">
    <source>
        <dbReference type="EMBL" id="EDW25897.1"/>
    </source>
</evidence>
<dbReference type="Proteomes" id="UP000008744">
    <property type="component" value="Unassembled WGS sequence"/>
</dbReference>
<reference evidence="3 4" key="1">
    <citation type="journal article" date="2007" name="Nature">
        <title>Evolution of genes and genomes on the Drosophila phylogeny.</title>
        <authorList>
            <consortium name="Drosophila 12 Genomes Consortium"/>
            <person name="Clark A.G."/>
            <person name="Eisen M.B."/>
            <person name="Smith D.R."/>
            <person name="Bergman C.M."/>
            <person name="Oliver B."/>
            <person name="Markow T.A."/>
            <person name="Kaufman T.C."/>
            <person name="Kellis M."/>
            <person name="Gelbart W."/>
            <person name="Iyer V.N."/>
            <person name="Pollard D.A."/>
            <person name="Sackton T.B."/>
            <person name="Larracuente A.M."/>
            <person name="Singh N.D."/>
            <person name="Abad J.P."/>
            <person name="Abt D.N."/>
            <person name="Adryan B."/>
            <person name="Aguade M."/>
            <person name="Akashi H."/>
            <person name="Anderson W.W."/>
            <person name="Aquadro C.F."/>
            <person name="Ardell D.H."/>
            <person name="Arguello R."/>
            <person name="Artieri C.G."/>
            <person name="Barbash D.A."/>
            <person name="Barker D."/>
            <person name="Barsanti P."/>
            <person name="Batterham P."/>
            <person name="Batzoglou S."/>
            <person name="Begun D."/>
            <person name="Bhutkar A."/>
            <person name="Blanco E."/>
            <person name="Bosak S.A."/>
            <person name="Bradley R.K."/>
            <person name="Brand A.D."/>
            <person name="Brent M.R."/>
            <person name="Brooks A.N."/>
            <person name="Brown R.H."/>
            <person name="Butlin R.K."/>
            <person name="Caggese C."/>
            <person name="Calvi B.R."/>
            <person name="Bernardo de Carvalho A."/>
            <person name="Caspi A."/>
            <person name="Castrezana S."/>
            <person name="Celniker S.E."/>
            <person name="Chang J.L."/>
            <person name="Chapple C."/>
            <person name="Chatterji S."/>
            <person name="Chinwalla A."/>
            <person name="Civetta A."/>
            <person name="Clifton S.W."/>
            <person name="Comeron J.M."/>
            <person name="Costello J.C."/>
            <person name="Coyne J.A."/>
            <person name="Daub J."/>
            <person name="David R.G."/>
            <person name="Delcher A.L."/>
            <person name="Delehaunty K."/>
            <person name="Do C.B."/>
            <person name="Ebling H."/>
            <person name="Edwards K."/>
            <person name="Eickbush T."/>
            <person name="Evans J.D."/>
            <person name="Filipski A."/>
            <person name="Findeiss S."/>
            <person name="Freyhult E."/>
            <person name="Fulton L."/>
            <person name="Fulton R."/>
            <person name="Garcia A.C."/>
            <person name="Gardiner A."/>
            <person name="Garfield D.A."/>
            <person name="Garvin B.E."/>
            <person name="Gibson G."/>
            <person name="Gilbert D."/>
            <person name="Gnerre S."/>
            <person name="Godfrey J."/>
            <person name="Good R."/>
            <person name="Gotea V."/>
            <person name="Gravely B."/>
            <person name="Greenberg A.J."/>
            <person name="Griffiths-Jones S."/>
            <person name="Gross S."/>
            <person name="Guigo R."/>
            <person name="Gustafson E.A."/>
            <person name="Haerty W."/>
            <person name="Hahn M.W."/>
            <person name="Halligan D.L."/>
            <person name="Halpern A.L."/>
            <person name="Halter G.M."/>
            <person name="Han M.V."/>
            <person name="Heger A."/>
            <person name="Hillier L."/>
            <person name="Hinrichs A.S."/>
            <person name="Holmes I."/>
            <person name="Hoskins R.A."/>
            <person name="Hubisz M.J."/>
            <person name="Hultmark D."/>
            <person name="Huntley M.A."/>
            <person name="Jaffe D.B."/>
            <person name="Jagadeeshan S."/>
            <person name="Jeck W.R."/>
            <person name="Johnson J."/>
            <person name="Jones C.D."/>
            <person name="Jordan W.C."/>
            <person name="Karpen G.H."/>
            <person name="Kataoka E."/>
            <person name="Keightley P.D."/>
            <person name="Kheradpour P."/>
            <person name="Kirkness E.F."/>
            <person name="Koerich L.B."/>
            <person name="Kristiansen K."/>
            <person name="Kudrna D."/>
            <person name="Kulathinal R.J."/>
            <person name="Kumar S."/>
            <person name="Kwok R."/>
            <person name="Lander E."/>
            <person name="Langley C.H."/>
            <person name="Lapoint R."/>
            <person name="Lazzaro B.P."/>
            <person name="Lee S.J."/>
            <person name="Levesque L."/>
            <person name="Li R."/>
            <person name="Lin C.F."/>
            <person name="Lin M.F."/>
            <person name="Lindblad-Toh K."/>
            <person name="Llopart A."/>
            <person name="Long M."/>
            <person name="Low L."/>
            <person name="Lozovsky E."/>
            <person name="Lu J."/>
            <person name="Luo M."/>
            <person name="Machado C.A."/>
            <person name="Makalowski W."/>
            <person name="Marzo M."/>
            <person name="Matsuda M."/>
            <person name="Matzkin L."/>
            <person name="McAllister B."/>
            <person name="McBride C.S."/>
            <person name="McKernan B."/>
            <person name="McKernan K."/>
            <person name="Mendez-Lago M."/>
            <person name="Minx P."/>
            <person name="Mollenhauer M.U."/>
            <person name="Montooth K."/>
            <person name="Mount S.M."/>
            <person name="Mu X."/>
            <person name="Myers E."/>
            <person name="Negre B."/>
            <person name="Newfeld S."/>
            <person name="Nielsen R."/>
            <person name="Noor M.A."/>
            <person name="O'Grady P."/>
            <person name="Pachter L."/>
            <person name="Papaceit M."/>
            <person name="Parisi M.J."/>
            <person name="Parisi M."/>
            <person name="Parts L."/>
            <person name="Pedersen J.S."/>
            <person name="Pesole G."/>
            <person name="Phillippy A.M."/>
            <person name="Ponting C.P."/>
            <person name="Pop M."/>
            <person name="Porcelli D."/>
            <person name="Powell J.R."/>
            <person name="Prohaska S."/>
            <person name="Pruitt K."/>
            <person name="Puig M."/>
            <person name="Quesneville H."/>
            <person name="Ram K.R."/>
            <person name="Rand D."/>
            <person name="Rasmussen M.D."/>
            <person name="Reed L.K."/>
            <person name="Reenan R."/>
            <person name="Reily A."/>
            <person name="Remington K.A."/>
            <person name="Rieger T.T."/>
            <person name="Ritchie M.G."/>
            <person name="Robin C."/>
            <person name="Rogers Y.H."/>
            <person name="Rohde C."/>
            <person name="Rozas J."/>
            <person name="Rubenfield M.J."/>
            <person name="Ruiz A."/>
            <person name="Russo S."/>
            <person name="Salzberg S.L."/>
            <person name="Sanchez-Gracia A."/>
            <person name="Saranga D.J."/>
            <person name="Sato H."/>
            <person name="Schaeffer S.W."/>
            <person name="Schatz M.C."/>
            <person name="Schlenke T."/>
            <person name="Schwartz R."/>
            <person name="Segarra C."/>
            <person name="Singh R.S."/>
            <person name="Sirot L."/>
            <person name="Sirota M."/>
            <person name="Sisneros N.B."/>
            <person name="Smith C.D."/>
            <person name="Smith T.F."/>
            <person name="Spieth J."/>
            <person name="Stage D.E."/>
            <person name="Stark A."/>
            <person name="Stephan W."/>
            <person name="Strausberg R.L."/>
            <person name="Strempel S."/>
            <person name="Sturgill D."/>
            <person name="Sutton G."/>
            <person name="Sutton G.G."/>
            <person name="Tao W."/>
            <person name="Teichmann S."/>
            <person name="Tobari Y.N."/>
            <person name="Tomimura Y."/>
            <person name="Tsolas J.M."/>
            <person name="Valente V.L."/>
            <person name="Venter E."/>
            <person name="Venter J.C."/>
            <person name="Vicario S."/>
            <person name="Vieira F.G."/>
            <person name="Vilella A.J."/>
            <person name="Villasante A."/>
            <person name="Walenz B."/>
            <person name="Wang J."/>
            <person name="Wasserman M."/>
            <person name="Watts T."/>
            <person name="Wilson D."/>
            <person name="Wilson R.K."/>
            <person name="Wing R.A."/>
            <person name="Wolfner M.F."/>
            <person name="Wong A."/>
            <person name="Wong G.K."/>
            <person name="Wu C.I."/>
            <person name="Wu G."/>
            <person name="Yamamoto D."/>
            <person name="Yang H.P."/>
            <person name="Yang S.P."/>
            <person name="Yorke J.A."/>
            <person name="Yoshida K."/>
            <person name="Zdobnov E."/>
            <person name="Zhang P."/>
            <person name="Zhang Y."/>
            <person name="Zimin A.V."/>
            <person name="Baldwin J."/>
            <person name="Abdouelleil A."/>
            <person name="Abdulkadir J."/>
            <person name="Abebe A."/>
            <person name="Abera B."/>
            <person name="Abreu J."/>
            <person name="Acer S.C."/>
            <person name="Aftuck L."/>
            <person name="Alexander A."/>
            <person name="An P."/>
            <person name="Anderson E."/>
            <person name="Anderson S."/>
            <person name="Arachi H."/>
            <person name="Azer M."/>
            <person name="Bachantsang P."/>
            <person name="Barry A."/>
            <person name="Bayul T."/>
            <person name="Berlin A."/>
            <person name="Bessette D."/>
            <person name="Bloom T."/>
            <person name="Blye J."/>
            <person name="Boguslavskiy L."/>
            <person name="Bonnet C."/>
            <person name="Boukhgalter B."/>
            <person name="Bourzgui I."/>
            <person name="Brown A."/>
            <person name="Cahill P."/>
            <person name="Channer S."/>
            <person name="Cheshatsang Y."/>
            <person name="Chuda L."/>
            <person name="Citroen M."/>
            <person name="Collymore A."/>
            <person name="Cooke P."/>
            <person name="Costello M."/>
            <person name="D'Aco K."/>
            <person name="Daza R."/>
            <person name="De Haan G."/>
            <person name="DeGray S."/>
            <person name="DeMaso C."/>
            <person name="Dhargay N."/>
            <person name="Dooley K."/>
            <person name="Dooley E."/>
            <person name="Doricent M."/>
            <person name="Dorje P."/>
            <person name="Dorjee K."/>
            <person name="Dupes A."/>
            <person name="Elong R."/>
            <person name="Falk J."/>
            <person name="Farina A."/>
            <person name="Faro S."/>
            <person name="Ferguson D."/>
            <person name="Fisher S."/>
            <person name="Foley C.D."/>
            <person name="Franke A."/>
            <person name="Friedrich D."/>
            <person name="Gadbois L."/>
            <person name="Gearin G."/>
            <person name="Gearin C.R."/>
            <person name="Giannoukos G."/>
            <person name="Goode T."/>
            <person name="Graham J."/>
            <person name="Grandbois E."/>
            <person name="Grewal S."/>
            <person name="Gyaltsen K."/>
            <person name="Hafez N."/>
            <person name="Hagos B."/>
            <person name="Hall J."/>
            <person name="Henson C."/>
            <person name="Hollinger A."/>
            <person name="Honan T."/>
            <person name="Huard M.D."/>
            <person name="Hughes L."/>
            <person name="Hurhula B."/>
            <person name="Husby M.E."/>
            <person name="Kamat A."/>
            <person name="Kanga B."/>
            <person name="Kashin S."/>
            <person name="Khazanovich D."/>
            <person name="Kisner P."/>
            <person name="Lance K."/>
            <person name="Lara M."/>
            <person name="Lee W."/>
            <person name="Lennon N."/>
            <person name="Letendre F."/>
            <person name="LeVine R."/>
            <person name="Lipovsky A."/>
            <person name="Liu X."/>
            <person name="Liu J."/>
            <person name="Liu S."/>
            <person name="Lokyitsang T."/>
            <person name="Lokyitsang Y."/>
            <person name="Lubonja R."/>
            <person name="Lui A."/>
            <person name="MacDonald P."/>
            <person name="Magnisalis V."/>
            <person name="Maru K."/>
            <person name="Matthews C."/>
            <person name="McCusker W."/>
            <person name="McDonough S."/>
            <person name="Mehta T."/>
            <person name="Meldrim J."/>
            <person name="Meneus L."/>
            <person name="Mihai O."/>
            <person name="Mihalev A."/>
            <person name="Mihova T."/>
            <person name="Mittelman R."/>
            <person name="Mlenga V."/>
            <person name="Montmayeur A."/>
            <person name="Mulrain L."/>
            <person name="Navidi A."/>
            <person name="Naylor J."/>
            <person name="Negash T."/>
            <person name="Nguyen T."/>
            <person name="Nguyen N."/>
            <person name="Nicol R."/>
            <person name="Norbu C."/>
            <person name="Norbu N."/>
            <person name="Novod N."/>
            <person name="O'Neill B."/>
            <person name="Osman S."/>
            <person name="Markiewicz E."/>
            <person name="Oyono O.L."/>
            <person name="Patti C."/>
            <person name="Phunkhang P."/>
            <person name="Pierre F."/>
            <person name="Priest M."/>
            <person name="Raghuraman S."/>
            <person name="Rege F."/>
            <person name="Reyes R."/>
            <person name="Rise C."/>
            <person name="Rogov P."/>
            <person name="Ross K."/>
            <person name="Ryan E."/>
            <person name="Settipalli S."/>
            <person name="Shea T."/>
            <person name="Sherpa N."/>
            <person name="Shi L."/>
            <person name="Shih D."/>
            <person name="Sparrow T."/>
            <person name="Spaulding J."/>
            <person name="Stalker J."/>
            <person name="Stange-Thomann N."/>
            <person name="Stavropoulos S."/>
            <person name="Stone C."/>
            <person name="Strader C."/>
            <person name="Tesfaye S."/>
            <person name="Thomson T."/>
            <person name="Thoulutsang Y."/>
            <person name="Thoulutsang D."/>
            <person name="Topham K."/>
            <person name="Topping I."/>
            <person name="Tsamla T."/>
            <person name="Vassiliev H."/>
            <person name="Vo A."/>
            <person name="Wangchuk T."/>
            <person name="Wangdi T."/>
            <person name="Weiand M."/>
            <person name="Wilkinson J."/>
            <person name="Wilson A."/>
            <person name="Yadav S."/>
            <person name="Young G."/>
            <person name="Yu Q."/>
            <person name="Zembek L."/>
            <person name="Zhong D."/>
            <person name="Zimmer A."/>
            <person name="Zwirko Z."/>
            <person name="Jaffe D.B."/>
            <person name="Alvarez P."/>
            <person name="Brockman W."/>
            <person name="Butler J."/>
            <person name="Chin C."/>
            <person name="Gnerre S."/>
            <person name="Grabherr M."/>
            <person name="Kleber M."/>
            <person name="Mauceli E."/>
            <person name="MacCallum I."/>
        </authorList>
    </citation>
    <scope>NUCLEOTIDE SEQUENCE [LARGE SCALE GENOMIC DNA]</scope>
    <source>
        <strain evidence="4">MSH-3 / Tucson 14011-0111.49</strain>
    </source>
</reference>
<dbReference type="GO" id="GO:0006364">
    <property type="term" value="P:rRNA processing"/>
    <property type="evidence" value="ECO:0007669"/>
    <property type="project" value="InterPro"/>
</dbReference>
<feature type="domain" description="ESF1 RRM" evidence="2">
    <location>
        <begin position="232"/>
        <end position="365"/>
    </location>
</feature>
<dbReference type="PhylomeDB" id="B4GTM7"/>
<dbReference type="Pfam" id="PF25121">
    <property type="entry name" value="RRM_ESF1"/>
    <property type="match status" value="1"/>
</dbReference>
<gene>
    <name evidence="3" type="primary">Dper\GL14244</name>
    <name evidence="3" type="ORF">Dper_GL14244</name>
</gene>
<feature type="region of interest" description="Disordered" evidence="1">
    <location>
        <begin position="158"/>
        <end position="225"/>
    </location>
</feature>
<proteinExistence type="predicted"/>
<feature type="compositionally biased region" description="Basic and acidic residues" evidence="1">
    <location>
        <begin position="126"/>
        <end position="140"/>
    </location>
</feature>
<feature type="region of interest" description="Disordered" evidence="1">
    <location>
        <begin position="318"/>
        <end position="357"/>
    </location>
</feature>
<sequence length="441" mass="50324">MVKKKERSAKGPKKADKEGPSTSGYAAKIATSTQGDAETGIWGDARFQHLLSDPRFKGVPKVQRKVKIDKRFQGMFTDEKFKVKYTVDKYGRPVNTSNAEDLRKFYELDENDSDDGEKEAEAEAEVVAKKEIEEEEQKERRAEELAIACVDVKEDKFENDSLDSDGSEVPENLRERLTNPNVDYARGEGRLMTDSSSDDDTDDDEGAEGPELQIDHVWGELDNDAESTEVSTRRLAICNMDWDRIRAEDLMVLLSSFLPLGGSILSVKIYPSEFGKARLAEEEIARPGGAGEALPCLALALLAVSVHALKIHDYEHQEQPHEQHYEHQEHASYEPEHEETELHHEVEHKHATSHQSVKFHHYHAVPVYIKKEDQHLVKKPIEIGGTKQKLKILHPKSEHNHNHGLVLENHSESHLHEHGHYEEPVHHSEHYEHHEHYAHHE</sequence>
<dbReference type="eggNOG" id="KOG2318">
    <property type="taxonomic scope" value="Eukaryota"/>
</dbReference>
<feature type="compositionally biased region" description="Acidic residues" evidence="1">
    <location>
        <begin position="196"/>
        <end position="208"/>
    </location>
</feature>
<evidence type="ECO:0000313" key="4">
    <source>
        <dbReference type="Proteomes" id="UP000008744"/>
    </source>
</evidence>